<dbReference type="Proteomes" id="UP000249363">
    <property type="component" value="Unassembled WGS sequence"/>
</dbReference>
<dbReference type="AlphaFoldDB" id="A0A364KL11"/>
<evidence type="ECO:0000313" key="3">
    <source>
        <dbReference type="Proteomes" id="UP000249363"/>
    </source>
</evidence>
<evidence type="ECO:0008006" key="4">
    <source>
        <dbReference type="Google" id="ProtNLM"/>
    </source>
</evidence>
<feature type="compositionally biased region" description="Basic and acidic residues" evidence="1">
    <location>
        <begin position="52"/>
        <end position="62"/>
    </location>
</feature>
<evidence type="ECO:0000313" key="2">
    <source>
        <dbReference type="EMBL" id="RAO64235.1"/>
    </source>
</evidence>
<dbReference type="GeneID" id="63789464"/>
<dbReference type="SUPFAM" id="SSF58113">
    <property type="entry name" value="Apolipoprotein A-I"/>
    <property type="match status" value="1"/>
</dbReference>
<evidence type="ECO:0000256" key="1">
    <source>
        <dbReference type="SAM" id="MobiDB-lite"/>
    </source>
</evidence>
<dbReference type="RefSeq" id="XP_040728752.1">
    <property type="nucleotide sequence ID" value="XM_040874619.1"/>
</dbReference>
<keyword evidence="3" id="KW-1185">Reference proteome</keyword>
<comment type="caution">
    <text evidence="2">The sequence shown here is derived from an EMBL/GenBank/DDBJ whole genome shotgun (WGS) entry which is preliminary data.</text>
</comment>
<proteinExistence type="predicted"/>
<name>A0A364KL11_TALAM</name>
<dbReference type="OrthoDB" id="5355126at2759"/>
<reference evidence="2 3" key="1">
    <citation type="journal article" date="2017" name="Biotechnol. Biofuels">
        <title>Differential beta-glucosidase expression as a function of carbon source availability in Talaromyces amestolkiae: a genomic and proteomic approach.</title>
        <authorList>
            <person name="de Eugenio L.I."/>
            <person name="Mendez-Liter J.A."/>
            <person name="Nieto-Dominguez M."/>
            <person name="Alonso L."/>
            <person name="Gil-Munoz J."/>
            <person name="Barriuso J."/>
            <person name="Prieto A."/>
            <person name="Martinez M.J."/>
        </authorList>
    </citation>
    <scope>NUCLEOTIDE SEQUENCE [LARGE SCALE GENOMIC DNA]</scope>
    <source>
        <strain evidence="2 3">CIB</strain>
    </source>
</reference>
<accession>A0A364KL11</accession>
<protein>
    <recommendedName>
        <fullName evidence="4">Calcofluor white hypersensitive protein</fullName>
    </recommendedName>
</protein>
<dbReference type="EMBL" id="MIKG01000001">
    <property type="protein sequence ID" value="RAO64235.1"/>
    <property type="molecule type" value="Genomic_DNA"/>
</dbReference>
<feature type="region of interest" description="Disordered" evidence="1">
    <location>
        <begin position="43"/>
        <end position="62"/>
    </location>
</feature>
<gene>
    <name evidence="2" type="ORF">BHQ10_000247</name>
</gene>
<organism evidence="2 3">
    <name type="scientific">Talaromyces amestolkiae</name>
    <dbReference type="NCBI Taxonomy" id="1196081"/>
    <lineage>
        <taxon>Eukaryota</taxon>
        <taxon>Fungi</taxon>
        <taxon>Dikarya</taxon>
        <taxon>Ascomycota</taxon>
        <taxon>Pezizomycotina</taxon>
        <taxon>Eurotiomycetes</taxon>
        <taxon>Eurotiomycetidae</taxon>
        <taxon>Eurotiales</taxon>
        <taxon>Trichocomaceae</taxon>
        <taxon>Talaromyces</taxon>
        <taxon>Talaromyces sect. Talaromyces</taxon>
    </lineage>
</organism>
<sequence length="138" mass="14702">MSKSRLPLYLGLTAAGAGGYYLYKSGGDVDAATARAKADAEKARAKLPGTSEAEHKGKEIGHKTTAYVDEIVDSAHAKAKEANNRFGEGAKESLEKIEKIRQDTAKQLGTTVDKLDRTVEEKASEAKKSVSGWFGGSK</sequence>